<keyword evidence="1" id="KW-0812">Transmembrane</keyword>
<accession>A0A917UB49</accession>
<reference evidence="2" key="2">
    <citation type="submission" date="2020-09" db="EMBL/GenBank/DDBJ databases">
        <authorList>
            <person name="Sun Q."/>
            <person name="Ohkuma M."/>
        </authorList>
    </citation>
    <scope>NUCLEOTIDE SEQUENCE</scope>
    <source>
        <strain evidence="2">JCM 19831</strain>
    </source>
</reference>
<keyword evidence="1" id="KW-1133">Transmembrane helix</keyword>
<feature type="transmembrane region" description="Helical" evidence="1">
    <location>
        <begin position="47"/>
        <end position="67"/>
    </location>
</feature>
<gene>
    <name evidence="2" type="ORF">GCM10007977_090410</name>
</gene>
<dbReference type="Proteomes" id="UP000642070">
    <property type="component" value="Unassembled WGS sequence"/>
</dbReference>
<comment type="caution">
    <text evidence="2">The sequence shown here is derived from an EMBL/GenBank/DDBJ whole genome shotgun (WGS) entry which is preliminary data.</text>
</comment>
<dbReference type="RefSeq" id="WP_190256254.1">
    <property type="nucleotide sequence ID" value="NZ_BMPI01000069.1"/>
</dbReference>
<feature type="transmembrane region" description="Helical" evidence="1">
    <location>
        <begin position="15"/>
        <end position="35"/>
    </location>
</feature>
<organism evidence="2 3">
    <name type="scientific">Dactylosporangium sucinum</name>
    <dbReference type="NCBI Taxonomy" id="1424081"/>
    <lineage>
        <taxon>Bacteria</taxon>
        <taxon>Bacillati</taxon>
        <taxon>Actinomycetota</taxon>
        <taxon>Actinomycetes</taxon>
        <taxon>Micromonosporales</taxon>
        <taxon>Micromonosporaceae</taxon>
        <taxon>Dactylosporangium</taxon>
    </lineage>
</organism>
<keyword evidence="3" id="KW-1185">Reference proteome</keyword>
<dbReference type="AlphaFoldDB" id="A0A917UB49"/>
<proteinExistence type="predicted"/>
<evidence type="ECO:0000313" key="2">
    <source>
        <dbReference type="EMBL" id="GGM74722.1"/>
    </source>
</evidence>
<evidence type="ECO:0000256" key="1">
    <source>
        <dbReference type="SAM" id="Phobius"/>
    </source>
</evidence>
<evidence type="ECO:0000313" key="3">
    <source>
        <dbReference type="Proteomes" id="UP000642070"/>
    </source>
</evidence>
<feature type="transmembrane region" description="Helical" evidence="1">
    <location>
        <begin position="79"/>
        <end position="98"/>
    </location>
</feature>
<sequence length="105" mass="11159">MTATKDPWRAVRKSVAQAVVLFTAVFVFGLGRAALGIGHSGEVERSTAAWTVWSVGVALMVAGSVVAVQYLRGKAGIRWCVTLWVTGLVLTLIYSSMIDPPPVQG</sequence>
<protein>
    <submittedName>
        <fullName evidence="2">Uncharacterized protein</fullName>
    </submittedName>
</protein>
<keyword evidence="1" id="KW-0472">Membrane</keyword>
<reference evidence="2" key="1">
    <citation type="journal article" date="2014" name="Int. J. Syst. Evol. Microbiol.">
        <title>Complete genome sequence of Corynebacterium casei LMG S-19264T (=DSM 44701T), isolated from a smear-ripened cheese.</title>
        <authorList>
            <consortium name="US DOE Joint Genome Institute (JGI-PGF)"/>
            <person name="Walter F."/>
            <person name="Albersmeier A."/>
            <person name="Kalinowski J."/>
            <person name="Ruckert C."/>
        </authorList>
    </citation>
    <scope>NUCLEOTIDE SEQUENCE</scope>
    <source>
        <strain evidence="2">JCM 19831</strain>
    </source>
</reference>
<name>A0A917UB49_9ACTN</name>
<dbReference type="EMBL" id="BMPI01000069">
    <property type="protein sequence ID" value="GGM74722.1"/>
    <property type="molecule type" value="Genomic_DNA"/>
</dbReference>